<dbReference type="GO" id="GO:0000155">
    <property type="term" value="F:phosphorelay sensor kinase activity"/>
    <property type="evidence" value="ECO:0007669"/>
    <property type="project" value="InterPro"/>
</dbReference>
<keyword evidence="6" id="KW-0808">Transferase</keyword>
<feature type="domain" description="Histidine kinase" evidence="11">
    <location>
        <begin position="259"/>
        <end position="477"/>
    </location>
</feature>
<keyword evidence="4" id="KW-1003">Cell membrane</keyword>
<evidence type="ECO:0000256" key="3">
    <source>
        <dbReference type="ARBA" id="ARBA00012438"/>
    </source>
</evidence>
<dbReference type="Gene3D" id="3.30.565.10">
    <property type="entry name" value="Histidine kinase-like ATPase, C-terminal domain"/>
    <property type="match status" value="1"/>
</dbReference>
<sequence>MCCRPRWRVTLTDRLSLRVVASLWVVLAMLAGGGSVWLWTASDAAWRAHLDGAYVAGLALADSLESGSALPQGLSLTQLRAEPDLPPGWRQTVITLTGGGRPDLTQGARLSVRIQSPDLTYPAAAVQSVGGGSQAAGLASVTRAMARFCSDPRLFIQRDTGPWMRIDGAAVWGCDAAPPDRRLLAGALAVGALALLLGWVAEVSGAFVAFARALGDHRARTAALPVGGVEELRQTAQAVNAYVAQDRAALENRALVLSGVSHDLGTPATRLRLRSAMIEDASLRERLERDIDEMTTMIDGVLTYTRAEIGAEPFRQLSLTSLAEAVVADYQDVGLPVTLRQSQPPPARAGTLFSRTASRPTLDSHALLMRGQPTALRRALSNLIDNALKYGREAVVVTGGSADEAWIGVTDRGSVLTEEDVARLTGAFQRGENAGTASGVGLGLAIVSTIAAQHGGRLEFHRASPGLEARLTLARRWA</sequence>
<organism evidence="12 13">
    <name type="scientific">Paracoccus hibiscisoli</name>
    <dbReference type="NCBI Taxonomy" id="2023261"/>
    <lineage>
        <taxon>Bacteria</taxon>
        <taxon>Pseudomonadati</taxon>
        <taxon>Pseudomonadota</taxon>
        <taxon>Alphaproteobacteria</taxon>
        <taxon>Rhodobacterales</taxon>
        <taxon>Paracoccaceae</taxon>
        <taxon>Paracoccus</taxon>
    </lineage>
</organism>
<evidence type="ECO:0000256" key="2">
    <source>
        <dbReference type="ARBA" id="ARBA00004651"/>
    </source>
</evidence>
<dbReference type="SUPFAM" id="SSF47384">
    <property type="entry name" value="Homodimeric domain of signal transducing histidine kinase"/>
    <property type="match status" value="1"/>
</dbReference>
<evidence type="ECO:0000313" key="13">
    <source>
        <dbReference type="Proteomes" id="UP000306223"/>
    </source>
</evidence>
<dbReference type="PROSITE" id="PS50109">
    <property type="entry name" value="HIS_KIN"/>
    <property type="match status" value="1"/>
</dbReference>
<evidence type="ECO:0000256" key="6">
    <source>
        <dbReference type="ARBA" id="ARBA00022679"/>
    </source>
</evidence>
<dbReference type="InterPro" id="IPR004358">
    <property type="entry name" value="Sig_transdc_His_kin-like_C"/>
</dbReference>
<dbReference type="Proteomes" id="UP000306223">
    <property type="component" value="Unassembled WGS sequence"/>
</dbReference>
<keyword evidence="9" id="KW-0067">ATP-binding</keyword>
<name>A0A4U0QSV5_9RHOB</name>
<feature type="transmembrane region" description="Helical" evidence="10">
    <location>
        <begin position="21"/>
        <end position="40"/>
    </location>
</feature>
<dbReference type="PRINTS" id="PR00344">
    <property type="entry name" value="BCTRLSENSOR"/>
</dbReference>
<accession>A0A4U0QSV5</accession>
<evidence type="ECO:0000256" key="10">
    <source>
        <dbReference type="SAM" id="Phobius"/>
    </source>
</evidence>
<dbReference type="InterPro" id="IPR036097">
    <property type="entry name" value="HisK_dim/P_sf"/>
</dbReference>
<dbReference type="EMBL" id="SUNH01000009">
    <property type="protein sequence ID" value="TJZ85139.1"/>
    <property type="molecule type" value="Genomic_DNA"/>
</dbReference>
<keyword evidence="5" id="KW-0597">Phosphoprotein</keyword>
<dbReference type="GO" id="GO:0005524">
    <property type="term" value="F:ATP binding"/>
    <property type="evidence" value="ECO:0007669"/>
    <property type="project" value="UniProtKB-KW"/>
</dbReference>
<evidence type="ECO:0000259" key="11">
    <source>
        <dbReference type="PROSITE" id="PS50109"/>
    </source>
</evidence>
<dbReference type="InterPro" id="IPR003661">
    <property type="entry name" value="HisK_dim/P_dom"/>
</dbReference>
<dbReference type="InterPro" id="IPR050980">
    <property type="entry name" value="2C_sensor_his_kinase"/>
</dbReference>
<keyword evidence="10" id="KW-0472">Membrane</keyword>
<dbReference type="SMART" id="SM00387">
    <property type="entry name" value="HATPase_c"/>
    <property type="match status" value="1"/>
</dbReference>
<evidence type="ECO:0000313" key="12">
    <source>
        <dbReference type="EMBL" id="TJZ85139.1"/>
    </source>
</evidence>
<evidence type="ECO:0000256" key="7">
    <source>
        <dbReference type="ARBA" id="ARBA00022741"/>
    </source>
</evidence>
<proteinExistence type="predicted"/>
<keyword evidence="10" id="KW-0812">Transmembrane</keyword>
<dbReference type="Pfam" id="PF02518">
    <property type="entry name" value="HATPase_c"/>
    <property type="match status" value="1"/>
</dbReference>
<evidence type="ECO:0000256" key="1">
    <source>
        <dbReference type="ARBA" id="ARBA00000085"/>
    </source>
</evidence>
<keyword evidence="7" id="KW-0547">Nucleotide-binding</keyword>
<dbReference type="InterPro" id="IPR005467">
    <property type="entry name" value="His_kinase_dom"/>
</dbReference>
<evidence type="ECO:0000256" key="8">
    <source>
        <dbReference type="ARBA" id="ARBA00022777"/>
    </source>
</evidence>
<dbReference type="EC" id="2.7.13.3" evidence="3"/>
<reference evidence="12 13" key="1">
    <citation type="submission" date="2019-04" db="EMBL/GenBank/DDBJ databases">
        <authorList>
            <person name="Li J."/>
        </authorList>
    </citation>
    <scope>NUCLEOTIDE SEQUENCE [LARGE SCALE GENOMIC DNA]</scope>
    <source>
        <strain evidence="12 13">CCTCC AB2016182</strain>
    </source>
</reference>
<keyword evidence="10" id="KW-1133">Transmembrane helix</keyword>
<dbReference type="OrthoDB" id="9804645at2"/>
<dbReference type="CDD" id="cd00082">
    <property type="entry name" value="HisKA"/>
    <property type="match status" value="1"/>
</dbReference>
<dbReference type="Gene3D" id="1.10.287.130">
    <property type="match status" value="1"/>
</dbReference>
<evidence type="ECO:0000256" key="4">
    <source>
        <dbReference type="ARBA" id="ARBA00022475"/>
    </source>
</evidence>
<protein>
    <recommendedName>
        <fullName evidence="3">histidine kinase</fullName>
        <ecNumber evidence="3">2.7.13.3</ecNumber>
    </recommendedName>
</protein>
<dbReference type="PANTHER" id="PTHR44936:SF10">
    <property type="entry name" value="SENSOR PROTEIN RSTB"/>
    <property type="match status" value="1"/>
</dbReference>
<evidence type="ECO:0000256" key="5">
    <source>
        <dbReference type="ARBA" id="ARBA00022553"/>
    </source>
</evidence>
<dbReference type="PANTHER" id="PTHR44936">
    <property type="entry name" value="SENSOR PROTEIN CREC"/>
    <property type="match status" value="1"/>
</dbReference>
<gene>
    <name evidence="12" type="ORF">FA740_07295</name>
</gene>
<keyword evidence="13" id="KW-1185">Reference proteome</keyword>
<comment type="caution">
    <text evidence="12">The sequence shown here is derived from an EMBL/GenBank/DDBJ whole genome shotgun (WGS) entry which is preliminary data.</text>
</comment>
<keyword evidence="8 12" id="KW-0418">Kinase</keyword>
<dbReference type="InterPro" id="IPR036890">
    <property type="entry name" value="HATPase_C_sf"/>
</dbReference>
<dbReference type="InterPro" id="IPR003594">
    <property type="entry name" value="HATPase_dom"/>
</dbReference>
<dbReference type="SMART" id="SM00388">
    <property type="entry name" value="HisKA"/>
    <property type="match status" value="1"/>
</dbReference>
<dbReference type="SUPFAM" id="SSF55874">
    <property type="entry name" value="ATPase domain of HSP90 chaperone/DNA topoisomerase II/histidine kinase"/>
    <property type="match status" value="1"/>
</dbReference>
<evidence type="ECO:0000256" key="9">
    <source>
        <dbReference type="ARBA" id="ARBA00022840"/>
    </source>
</evidence>
<comment type="catalytic activity">
    <reaction evidence="1">
        <text>ATP + protein L-histidine = ADP + protein N-phospho-L-histidine.</text>
        <dbReference type="EC" id="2.7.13.3"/>
    </reaction>
</comment>
<dbReference type="GO" id="GO:0005886">
    <property type="term" value="C:plasma membrane"/>
    <property type="evidence" value="ECO:0007669"/>
    <property type="project" value="UniProtKB-SubCell"/>
</dbReference>
<comment type="subcellular location">
    <subcellularLocation>
        <location evidence="2">Cell membrane</location>
        <topology evidence="2">Multi-pass membrane protein</topology>
    </subcellularLocation>
</comment>
<dbReference type="AlphaFoldDB" id="A0A4U0QSV5"/>